<reference evidence="2 3" key="1">
    <citation type="journal article" date="2019" name="Int. J. Syst. Evol. Microbiol.">
        <title>The Global Catalogue of Microorganisms (GCM) 10K type strain sequencing project: providing services to taxonomists for standard genome sequencing and annotation.</title>
        <authorList>
            <consortium name="The Broad Institute Genomics Platform"/>
            <consortium name="The Broad Institute Genome Sequencing Center for Infectious Disease"/>
            <person name="Wu L."/>
            <person name="Ma J."/>
        </authorList>
    </citation>
    <scope>NUCLEOTIDE SEQUENCE [LARGE SCALE GENOMIC DNA]</scope>
    <source>
        <strain evidence="2 3">JCM 12696</strain>
    </source>
</reference>
<dbReference type="InterPro" id="IPR047263">
    <property type="entry name" value="HNL-like_cupin"/>
</dbReference>
<feature type="domain" description="Cupin type-2" evidence="1">
    <location>
        <begin position="39"/>
        <end position="100"/>
    </location>
</feature>
<dbReference type="InterPro" id="IPR013096">
    <property type="entry name" value="Cupin_2"/>
</dbReference>
<evidence type="ECO:0000313" key="3">
    <source>
        <dbReference type="Proteomes" id="UP001501371"/>
    </source>
</evidence>
<evidence type="ECO:0000259" key="1">
    <source>
        <dbReference type="Pfam" id="PF07883"/>
    </source>
</evidence>
<comment type="caution">
    <text evidence="2">The sequence shown here is derived from an EMBL/GenBank/DDBJ whole genome shotgun (WGS) entry which is preliminary data.</text>
</comment>
<dbReference type="InterPro" id="IPR014710">
    <property type="entry name" value="RmlC-like_jellyroll"/>
</dbReference>
<dbReference type="InterPro" id="IPR011051">
    <property type="entry name" value="RmlC_Cupin_sf"/>
</dbReference>
<proteinExistence type="predicted"/>
<dbReference type="EMBL" id="BAAAKV010000001">
    <property type="protein sequence ID" value="GAA1150696.1"/>
    <property type="molecule type" value="Genomic_DNA"/>
</dbReference>
<keyword evidence="3" id="KW-1185">Reference proteome</keyword>
<protein>
    <submittedName>
        <fullName evidence="2">Cupin domain-containing protein</fullName>
    </submittedName>
</protein>
<organism evidence="2 3">
    <name type="scientific">Streptomyces hebeiensis</name>
    <dbReference type="NCBI Taxonomy" id="229486"/>
    <lineage>
        <taxon>Bacteria</taxon>
        <taxon>Bacillati</taxon>
        <taxon>Actinomycetota</taxon>
        <taxon>Actinomycetes</taxon>
        <taxon>Kitasatosporales</taxon>
        <taxon>Streptomycetaceae</taxon>
        <taxon>Streptomyces</taxon>
    </lineage>
</organism>
<dbReference type="CDD" id="cd02233">
    <property type="entry name" value="cupin_HNL-like"/>
    <property type="match status" value="1"/>
</dbReference>
<dbReference type="Gene3D" id="2.60.120.10">
    <property type="entry name" value="Jelly Rolls"/>
    <property type="match status" value="1"/>
</dbReference>
<dbReference type="RefSeq" id="WP_344268736.1">
    <property type="nucleotide sequence ID" value="NZ_BAAAKV010000001.1"/>
</dbReference>
<dbReference type="PANTHER" id="PTHR43698:SF1">
    <property type="entry name" value="BLL4564 PROTEIN"/>
    <property type="match status" value="1"/>
</dbReference>
<evidence type="ECO:0000313" key="2">
    <source>
        <dbReference type="EMBL" id="GAA1150696.1"/>
    </source>
</evidence>
<dbReference type="SUPFAM" id="SSF51182">
    <property type="entry name" value="RmlC-like cupins"/>
    <property type="match status" value="1"/>
</dbReference>
<sequence>MEFVKRQATGKGPEDWFTGDVWFDVLHAGTEPSRLRANMVRFSPGARTAWHRHAVGQTLHVVAGTALIGTRDGTVFEARPGETVTCPPGEDHWHGAVADRFMEHLALWEAPAPGDDRPETTWLEKVTDEQYRAARTRDH</sequence>
<dbReference type="Pfam" id="PF07883">
    <property type="entry name" value="Cupin_2"/>
    <property type="match status" value="1"/>
</dbReference>
<gene>
    <name evidence="2" type="ORF">GCM10009654_02580</name>
</gene>
<dbReference type="Proteomes" id="UP001501371">
    <property type="component" value="Unassembled WGS sequence"/>
</dbReference>
<dbReference type="PANTHER" id="PTHR43698">
    <property type="entry name" value="RIBD C-TERMINAL DOMAIN CONTAINING PROTEIN"/>
    <property type="match status" value="1"/>
</dbReference>
<accession>A0ABN1UHD0</accession>
<name>A0ABN1UHD0_9ACTN</name>